<dbReference type="InterPro" id="IPR011330">
    <property type="entry name" value="Glyco_hydro/deAcase_b/a-brl"/>
</dbReference>
<dbReference type="AlphaFoldDB" id="A0A2T2XLL0"/>
<dbReference type="SUPFAM" id="SSF88713">
    <property type="entry name" value="Glycoside hydrolase/deacetylase"/>
    <property type="match status" value="1"/>
</dbReference>
<dbReference type="GO" id="GO:0005975">
    <property type="term" value="P:carbohydrate metabolic process"/>
    <property type="evidence" value="ECO:0007669"/>
    <property type="project" value="InterPro"/>
</dbReference>
<gene>
    <name evidence="1" type="ORF">C7B46_01590</name>
</gene>
<proteinExistence type="predicted"/>
<dbReference type="Proteomes" id="UP000242972">
    <property type="component" value="Unassembled WGS sequence"/>
</dbReference>
<dbReference type="Gene3D" id="3.20.20.370">
    <property type="entry name" value="Glycoside hydrolase/deacetylase"/>
    <property type="match status" value="1"/>
</dbReference>
<accession>A0A2T2XLL0</accession>
<sequence>MSAIGLIRFDVEDYLTMASHDALQEILKAMHAIGIAGSYGIVGKKANALLKGGYREVLEALVREPALGFHSWSHSEHPTIAEQLESLSYEDAVQAFVEREAQGVEMVAAAIKMPTYFTQPGANWVPAAVEALPKLGIDIFFSDAWNSYIVPLAEPHWLGKVLHLSPPVMTPKPFLLKFPENWSLALDKLDEAAKEYHNNQVFMVMAHPTELVTTKFWDAVNFAHGATTDHLRPAPLRSRSEQAYTMEAFRQYLVAAKSHPDIEWVDVNDLKCRIKPLGPVTVDPLRWSNVALPFQELGPVVQDDISLSAAQQVYLLAAMIAKPSIPKAVTVPVIMPPLKWEPLEDQSANSVSVSPHIVRTAARWILQYIDRQGRLPALVPWGSNESGMPIEVFAEYASDLVQKPDALTVMPRTLSLQFLQYVQDPEHLHWDWPIFPDHFQPFDLWRQTRALVWSFSWAMWK</sequence>
<protein>
    <recommendedName>
        <fullName evidence="3">NodB homology domain-containing protein</fullName>
    </recommendedName>
</protein>
<dbReference type="EMBL" id="PXYW01000002">
    <property type="protein sequence ID" value="PSR35382.1"/>
    <property type="molecule type" value="Genomic_DNA"/>
</dbReference>
<evidence type="ECO:0008006" key="3">
    <source>
        <dbReference type="Google" id="ProtNLM"/>
    </source>
</evidence>
<organism evidence="1 2">
    <name type="scientific">Sulfobacillus benefaciens</name>
    <dbReference type="NCBI Taxonomy" id="453960"/>
    <lineage>
        <taxon>Bacteria</taxon>
        <taxon>Bacillati</taxon>
        <taxon>Bacillota</taxon>
        <taxon>Clostridia</taxon>
        <taxon>Eubacteriales</taxon>
        <taxon>Clostridiales Family XVII. Incertae Sedis</taxon>
        <taxon>Sulfobacillus</taxon>
    </lineage>
</organism>
<reference evidence="1 2" key="1">
    <citation type="journal article" date="2014" name="BMC Genomics">
        <title>Comparison of environmental and isolate Sulfobacillus genomes reveals diverse carbon, sulfur, nitrogen, and hydrogen metabolisms.</title>
        <authorList>
            <person name="Justice N.B."/>
            <person name="Norman A."/>
            <person name="Brown C.T."/>
            <person name="Singh A."/>
            <person name="Thomas B.C."/>
            <person name="Banfield J.F."/>
        </authorList>
    </citation>
    <scope>NUCLEOTIDE SEQUENCE [LARGE SCALE GENOMIC DNA]</scope>
    <source>
        <strain evidence="1">AMDSBA4</strain>
    </source>
</reference>
<comment type="caution">
    <text evidence="1">The sequence shown here is derived from an EMBL/GenBank/DDBJ whole genome shotgun (WGS) entry which is preliminary data.</text>
</comment>
<evidence type="ECO:0000313" key="1">
    <source>
        <dbReference type="EMBL" id="PSR35382.1"/>
    </source>
</evidence>
<evidence type="ECO:0000313" key="2">
    <source>
        <dbReference type="Proteomes" id="UP000242972"/>
    </source>
</evidence>
<name>A0A2T2XLL0_9FIRM</name>